<comment type="cofactor">
    <cofactor evidence="1 8">
        <name>Zn(2+)</name>
        <dbReference type="ChEBI" id="CHEBI:29105"/>
    </cofactor>
</comment>
<protein>
    <recommendedName>
        <fullName evidence="3">alcohol dehydrogenase</fullName>
        <ecNumber evidence="3">1.1.1.1</ecNumber>
    </recommendedName>
</protein>
<keyword evidence="5 8" id="KW-0862">Zinc</keyword>
<dbReference type="GO" id="GO:0005737">
    <property type="term" value="C:cytoplasm"/>
    <property type="evidence" value="ECO:0007669"/>
    <property type="project" value="TreeGrafter"/>
</dbReference>
<dbReference type="CDD" id="cd08297">
    <property type="entry name" value="CAD3"/>
    <property type="match status" value="1"/>
</dbReference>
<dbReference type="GO" id="GO:0008270">
    <property type="term" value="F:zinc ion binding"/>
    <property type="evidence" value="ECO:0007669"/>
    <property type="project" value="InterPro"/>
</dbReference>
<dbReference type="SUPFAM" id="SSF50129">
    <property type="entry name" value="GroES-like"/>
    <property type="match status" value="1"/>
</dbReference>
<keyword evidence="4 8" id="KW-0479">Metal-binding</keyword>
<dbReference type="SUPFAM" id="SSF51735">
    <property type="entry name" value="NAD(P)-binding Rossmann-fold domains"/>
    <property type="match status" value="1"/>
</dbReference>
<evidence type="ECO:0000313" key="10">
    <source>
        <dbReference type="EMBL" id="KAK2610134.1"/>
    </source>
</evidence>
<evidence type="ECO:0000256" key="6">
    <source>
        <dbReference type="ARBA" id="ARBA00023002"/>
    </source>
</evidence>
<dbReference type="AlphaFoldDB" id="A0AAD9W520"/>
<keyword evidence="7" id="KW-0520">NAD</keyword>
<dbReference type="InterPro" id="IPR011032">
    <property type="entry name" value="GroES-like_sf"/>
</dbReference>
<dbReference type="GO" id="GO:0004022">
    <property type="term" value="F:alcohol dehydrogenase (NAD+) activity"/>
    <property type="evidence" value="ECO:0007669"/>
    <property type="project" value="UniProtKB-EC"/>
</dbReference>
<feature type="domain" description="Enoyl reductase (ER)" evidence="9">
    <location>
        <begin position="133"/>
        <end position="463"/>
    </location>
</feature>
<dbReference type="FunFam" id="3.40.50.720:FF:000039">
    <property type="entry name" value="Alcohol dehydrogenase AdhP"/>
    <property type="match status" value="1"/>
</dbReference>
<dbReference type="Pfam" id="PF00107">
    <property type="entry name" value="ADH_zinc_N"/>
    <property type="match status" value="1"/>
</dbReference>
<evidence type="ECO:0000256" key="7">
    <source>
        <dbReference type="ARBA" id="ARBA00023027"/>
    </source>
</evidence>
<dbReference type="Pfam" id="PF08240">
    <property type="entry name" value="ADH_N"/>
    <property type="match status" value="1"/>
</dbReference>
<evidence type="ECO:0000256" key="2">
    <source>
        <dbReference type="ARBA" id="ARBA00008072"/>
    </source>
</evidence>
<dbReference type="InterPro" id="IPR013154">
    <property type="entry name" value="ADH-like_N"/>
</dbReference>
<gene>
    <name evidence="10" type="ORF">N8I77_003588</name>
</gene>
<dbReference type="Proteomes" id="UP001265746">
    <property type="component" value="Unassembled WGS sequence"/>
</dbReference>
<dbReference type="InterPro" id="IPR002328">
    <property type="entry name" value="ADH_Zn_CS"/>
</dbReference>
<evidence type="ECO:0000256" key="4">
    <source>
        <dbReference type="ARBA" id="ARBA00022723"/>
    </source>
</evidence>
<dbReference type="Gene3D" id="3.40.50.720">
    <property type="entry name" value="NAD(P)-binding Rossmann-like Domain"/>
    <property type="match status" value="1"/>
</dbReference>
<evidence type="ECO:0000256" key="1">
    <source>
        <dbReference type="ARBA" id="ARBA00001947"/>
    </source>
</evidence>
<sequence length="467" mass="49938">MYRARASRASPLPTLSSIFSSSSSLAAATPPTCTTRLPHLALQQQRYKSVQALRPYLLPSTSPLFYHHHHHNHSPKNTKPFLNLRQQPAYTRQISSDVTATLSTHQIYTSPYTNNMGIEIPTEQWAQVCKQVGGPLEYKKIPVAKPGPDEVLVNVKFSGVCHTDLHAMKGDWPLPVKMPLVGGHEGAGVVVAKGELVKDLKEGDEVGIKWLNGSCLSCSYCMTADEPLCAEASLSGYTVDGSFQQYAVAKAAHVARIPKGVSLEAVAPVLCAGITVYKGIKESGVRPGQWIAIAGAGGGLGNMALQYCKAMGIHTIAIDGGEEKGKATKELGASAYVDFFTSKDLVADVKAATPDGLGPHASILLAVSEKPFQQAADYVRPRGCVICIGLPAGARISAPVFESVVRMISIKGSYVGNRQDTQEALDFFARGLVNAPFKTVGLSELQSIFDKMADGTIVGRYVVDTSR</sequence>
<reference evidence="10" key="1">
    <citation type="submission" date="2023-06" db="EMBL/GenBank/DDBJ databases">
        <authorList>
            <person name="Noh H."/>
        </authorList>
    </citation>
    <scope>NUCLEOTIDE SEQUENCE</scope>
    <source>
        <strain evidence="10">DUCC20226</strain>
    </source>
</reference>
<proteinExistence type="inferred from homology"/>
<dbReference type="PANTHER" id="PTHR42940">
    <property type="entry name" value="ALCOHOL DEHYDROGENASE 1-RELATED"/>
    <property type="match status" value="1"/>
</dbReference>
<evidence type="ECO:0000256" key="3">
    <source>
        <dbReference type="ARBA" id="ARBA00013190"/>
    </source>
</evidence>
<comment type="caution">
    <text evidence="10">The sequence shown here is derived from an EMBL/GenBank/DDBJ whole genome shotgun (WGS) entry which is preliminary data.</text>
</comment>
<keyword evidence="6" id="KW-0560">Oxidoreductase</keyword>
<dbReference type="PROSITE" id="PS00059">
    <property type="entry name" value="ADH_ZINC"/>
    <property type="match status" value="1"/>
</dbReference>
<keyword evidence="11" id="KW-1185">Reference proteome</keyword>
<comment type="similarity">
    <text evidence="2 8">Belongs to the zinc-containing alcohol dehydrogenase family.</text>
</comment>
<organism evidence="10 11">
    <name type="scientific">Phomopsis amygdali</name>
    <name type="common">Fusicoccum amygdali</name>
    <dbReference type="NCBI Taxonomy" id="1214568"/>
    <lineage>
        <taxon>Eukaryota</taxon>
        <taxon>Fungi</taxon>
        <taxon>Dikarya</taxon>
        <taxon>Ascomycota</taxon>
        <taxon>Pezizomycotina</taxon>
        <taxon>Sordariomycetes</taxon>
        <taxon>Sordariomycetidae</taxon>
        <taxon>Diaporthales</taxon>
        <taxon>Diaporthaceae</taxon>
        <taxon>Diaporthe</taxon>
    </lineage>
</organism>
<dbReference type="InterPro" id="IPR020843">
    <property type="entry name" value="ER"/>
</dbReference>
<accession>A0AAD9W520</accession>
<evidence type="ECO:0000259" key="9">
    <source>
        <dbReference type="SMART" id="SM00829"/>
    </source>
</evidence>
<evidence type="ECO:0000256" key="8">
    <source>
        <dbReference type="RuleBase" id="RU361277"/>
    </source>
</evidence>
<evidence type="ECO:0000313" key="11">
    <source>
        <dbReference type="Proteomes" id="UP001265746"/>
    </source>
</evidence>
<dbReference type="EMBL" id="JAUJFL010000002">
    <property type="protein sequence ID" value="KAK2610134.1"/>
    <property type="molecule type" value="Genomic_DNA"/>
</dbReference>
<dbReference type="PANTHER" id="PTHR42940:SF3">
    <property type="entry name" value="ALCOHOL DEHYDROGENASE 1-RELATED"/>
    <property type="match status" value="1"/>
</dbReference>
<dbReference type="FunFam" id="3.90.180.10:FF:000002">
    <property type="entry name" value="Alcohol dehydrogenase AdhP"/>
    <property type="match status" value="1"/>
</dbReference>
<dbReference type="InterPro" id="IPR036291">
    <property type="entry name" value="NAD(P)-bd_dom_sf"/>
</dbReference>
<dbReference type="EC" id="1.1.1.1" evidence="3"/>
<dbReference type="InterPro" id="IPR013149">
    <property type="entry name" value="ADH-like_C"/>
</dbReference>
<name>A0AAD9W520_PHOAM</name>
<dbReference type="Gene3D" id="3.90.180.10">
    <property type="entry name" value="Medium-chain alcohol dehydrogenases, catalytic domain"/>
    <property type="match status" value="1"/>
</dbReference>
<dbReference type="SMART" id="SM00829">
    <property type="entry name" value="PKS_ER"/>
    <property type="match status" value="1"/>
</dbReference>
<evidence type="ECO:0000256" key="5">
    <source>
        <dbReference type="ARBA" id="ARBA00022833"/>
    </source>
</evidence>